<reference evidence="2 3" key="1">
    <citation type="journal article" date="2018" name="Science">
        <title>The opium poppy genome and morphinan production.</title>
        <authorList>
            <person name="Guo L."/>
            <person name="Winzer T."/>
            <person name="Yang X."/>
            <person name="Li Y."/>
            <person name="Ning Z."/>
            <person name="He Z."/>
            <person name="Teodor R."/>
            <person name="Lu Y."/>
            <person name="Bowser T.A."/>
            <person name="Graham I.A."/>
            <person name="Ye K."/>
        </authorList>
    </citation>
    <scope>NUCLEOTIDE SEQUENCE [LARGE SCALE GENOMIC DNA]</scope>
    <source>
        <strain evidence="3">cv. HN1</strain>
        <tissue evidence="2">Leaves</tissue>
    </source>
</reference>
<feature type="transmembrane region" description="Helical" evidence="1">
    <location>
        <begin position="6"/>
        <end position="26"/>
    </location>
</feature>
<gene>
    <name evidence="2" type="ORF">C5167_035175</name>
</gene>
<sequence>MRFTASTPLICLHSGFLAFSLPWLAFYRRDTANRIEERLGVGILVARYITVSLRRTIVFPYDFLALLLAYEEG</sequence>
<dbReference type="Gramene" id="RZC71979">
    <property type="protein sequence ID" value="RZC71979"/>
    <property type="gene ID" value="C5167_035175"/>
</dbReference>
<keyword evidence="3" id="KW-1185">Reference proteome</keyword>
<dbReference type="AlphaFoldDB" id="A0A4Y7KJ55"/>
<keyword evidence="1" id="KW-0472">Membrane</keyword>
<evidence type="ECO:0000256" key="1">
    <source>
        <dbReference type="SAM" id="Phobius"/>
    </source>
</evidence>
<name>A0A4Y7KJ55_PAPSO</name>
<organism evidence="2 3">
    <name type="scientific">Papaver somniferum</name>
    <name type="common">Opium poppy</name>
    <dbReference type="NCBI Taxonomy" id="3469"/>
    <lineage>
        <taxon>Eukaryota</taxon>
        <taxon>Viridiplantae</taxon>
        <taxon>Streptophyta</taxon>
        <taxon>Embryophyta</taxon>
        <taxon>Tracheophyta</taxon>
        <taxon>Spermatophyta</taxon>
        <taxon>Magnoliopsida</taxon>
        <taxon>Ranunculales</taxon>
        <taxon>Papaveraceae</taxon>
        <taxon>Papaveroideae</taxon>
        <taxon>Papaver</taxon>
    </lineage>
</organism>
<evidence type="ECO:0000313" key="2">
    <source>
        <dbReference type="EMBL" id="RZC71979.1"/>
    </source>
</evidence>
<accession>A0A4Y7KJ55</accession>
<proteinExistence type="predicted"/>
<protein>
    <submittedName>
        <fullName evidence="2">Uncharacterized protein</fullName>
    </submittedName>
</protein>
<keyword evidence="1" id="KW-1133">Transmembrane helix</keyword>
<keyword evidence="1" id="KW-0812">Transmembrane</keyword>
<dbReference type="EMBL" id="CM010721">
    <property type="protein sequence ID" value="RZC71979.1"/>
    <property type="molecule type" value="Genomic_DNA"/>
</dbReference>
<evidence type="ECO:0000313" key="3">
    <source>
        <dbReference type="Proteomes" id="UP000316621"/>
    </source>
</evidence>
<dbReference type="Proteomes" id="UP000316621">
    <property type="component" value="Chromosome 7"/>
</dbReference>